<dbReference type="Gene3D" id="3.40.720.10">
    <property type="entry name" value="Alkaline Phosphatase, subunit A"/>
    <property type="match status" value="2"/>
</dbReference>
<dbReference type="RefSeq" id="WP_188086986.1">
    <property type="nucleotide sequence ID" value="NZ_JACVFC010000001.1"/>
</dbReference>
<name>A0ABR7TKE5_9BACT</name>
<evidence type="ECO:0000256" key="3">
    <source>
        <dbReference type="ARBA" id="ARBA00022801"/>
    </source>
</evidence>
<gene>
    <name evidence="6" type="ORF">ICL07_05860</name>
</gene>
<evidence type="ECO:0000313" key="6">
    <source>
        <dbReference type="EMBL" id="MBC9929894.1"/>
    </source>
</evidence>
<dbReference type="EC" id="3.1.4.3" evidence="2"/>
<dbReference type="Pfam" id="PF05506">
    <property type="entry name" value="PLipase_C_C"/>
    <property type="match status" value="2"/>
</dbReference>
<reference evidence="6 7" key="1">
    <citation type="submission" date="2020-09" db="EMBL/GenBank/DDBJ databases">
        <title>Genome sequences of type strains of Chitinophaga qingshengii and Chitinophaga varians.</title>
        <authorList>
            <person name="Kittiwongwattana C."/>
        </authorList>
    </citation>
    <scope>NUCLEOTIDE SEQUENCE [LARGE SCALE GENOMIC DNA]</scope>
    <source>
        <strain evidence="6 7">JCM 30026</strain>
    </source>
</reference>
<keyword evidence="3" id="KW-0378">Hydrolase</keyword>
<organism evidence="6 7">
    <name type="scientific">Chitinophaga qingshengii</name>
    <dbReference type="NCBI Taxonomy" id="1569794"/>
    <lineage>
        <taxon>Bacteria</taxon>
        <taxon>Pseudomonadati</taxon>
        <taxon>Bacteroidota</taxon>
        <taxon>Chitinophagia</taxon>
        <taxon>Chitinophagales</taxon>
        <taxon>Chitinophagaceae</taxon>
        <taxon>Chitinophaga</taxon>
    </lineage>
</organism>
<feature type="coiled-coil region" evidence="4">
    <location>
        <begin position="277"/>
        <end position="332"/>
    </location>
</feature>
<evidence type="ECO:0000259" key="5">
    <source>
        <dbReference type="Pfam" id="PF05506"/>
    </source>
</evidence>
<feature type="domain" description="Bacterial phospholipase C C-terminal" evidence="5">
    <location>
        <begin position="743"/>
        <end position="827"/>
    </location>
</feature>
<dbReference type="InterPro" id="IPR017767">
    <property type="entry name" value="PC-PLC"/>
</dbReference>
<dbReference type="PROSITE" id="PS51318">
    <property type="entry name" value="TAT"/>
    <property type="match status" value="1"/>
</dbReference>
<evidence type="ECO:0000256" key="1">
    <source>
        <dbReference type="ARBA" id="ARBA00009717"/>
    </source>
</evidence>
<keyword evidence="4" id="KW-0175">Coiled coil</keyword>
<evidence type="ECO:0000313" key="7">
    <source>
        <dbReference type="Proteomes" id="UP000659124"/>
    </source>
</evidence>
<dbReference type="PANTHER" id="PTHR31956">
    <property type="entry name" value="NON-SPECIFIC PHOSPHOLIPASE C4-RELATED"/>
    <property type="match status" value="1"/>
</dbReference>
<dbReference type="InterPro" id="IPR008475">
    <property type="entry name" value="PLipase_C_C"/>
</dbReference>
<sequence>MDTRREFLKKSLLLSGAAGVSTIMPASIQRALAIDPTPGSTWLDAEHIVILMQENRSFDHCFGTLQGVRGFHDPRAIPLPDLKPVWFQTDDKGDTYAPFRLDIKDTKITWMGSLPHSRASQVDAYNAGKHDQWLLAKKPGNKQYAHMPLTMGYFTREDLPFNYAMADAFTICDQHFCSGMTSTTPNRSFFWTGKITSEENGRAKVNIRNDDFSYGKHTWKTFPELLTENKVNWKFYQNDLSCGGGFKGEERAWLANFGCNLLEFFEAYHVKFSSRYIQTLLKQAETLPEEINKLQEASPSSDDAAQKIRVEIAKKQEVLDNATKELAKWNKESFEQLNDEQKQLYRNAFVINSGDPNFRNVTTFRYTDDGQDRQVTVPAGDILHQFRQDVREGKLPTVSWLSGPQNFSDHPSAPWYGAWYVSEIMDILTGNPEVWKKTIFIVTYDENDGYYDHVPPFSIPDENKPGTGKVSGGIDTEVEHVRLENELAQGIHKKQAREAPIGLGFRVPLLIASPWSRGGKVCSQVFDHTSTLQFLEKFVNGKYGKQIHLDNISQWRRAICGDLTAAFSTFVPNKDKLPFLQKEKFVQEIYNAQFKGIPGGFKKLTPDTLAQVTGKTTPAQLLAPQEKGVRPSPSLPYELYVDISRQPGSQQLTATFKAGNQVFGASAAGSPFTVIAPVKFKDEKGNTDQCRNWSFAVKAGDQLQYEWPLQAFENNRYHLQVNGPNGFFREATGNMEDPALTTTCTYERNKSSQKLTGNAVLSLSNSGNQPLTITIRDNAYGNKSITRTVTKDQLALITLPLQSSKGWYDFTVQAEGHTSFARRYAGRVETGQESITDPYMGKISG</sequence>
<comment type="similarity">
    <text evidence="1">Belongs to the bacterial phospholipase C family.</text>
</comment>
<dbReference type="PANTHER" id="PTHR31956:SF1">
    <property type="entry name" value="NON-SPECIFIC PHOSPHOLIPASE C1"/>
    <property type="match status" value="1"/>
</dbReference>
<dbReference type="InterPro" id="IPR007312">
    <property type="entry name" value="Phosphoesterase"/>
</dbReference>
<dbReference type="NCBIfam" id="TIGR03396">
    <property type="entry name" value="PC_PLC"/>
    <property type="match status" value="1"/>
</dbReference>
<dbReference type="Pfam" id="PF04185">
    <property type="entry name" value="Phosphoesterase"/>
    <property type="match status" value="2"/>
</dbReference>
<keyword evidence="7" id="KW-1185">Reference proteome</keyword>
<dbReference type="InterPro" id="IPR017850">
    <property type="entry name" value="Alkaline_phosphatase_core_sf"/>
</dbReference>
<dbReference type="InterPro" id="IPR006311">
    <property type="entry name" value="TAT_signal"/>
</dbReference>
<proteinExistence type="inferred from homology"/>
<protein>
    <recommendedName>
        <fullName evidence="2">phospholipase C</fullName>
        <ecNumber evidence="2">3.1.4.3</ecNumber>
    </recommendedName>
</protein>
<accession>A0ABR7TKE5</accession>
<dbReference type="EMBL" id="JACVFC010000001">
    <property type="protein sequence ID" value="MBC9929894.1"/>
    <property type="molecule type" value="Genomic_DNA"/>
</dbReference>
<feature type="domain" description="Bacterial phospholipase C C-terminal" evidence="5">
    <location>
        <begin position="631"/>
        <end position="734"/>
    </location>
</feature>
<comment type="caution">
    <text evidence="6">The sequence shown here is derived from an EMBL/GenBank/DDBJ whole genome shotgun (WGS) entry which is preliminary data.</text>
</comment>
<dbReference type="Proteomes" id="UP000659124">
    <property type="component" value="Unassembled WGS sequence"/>
</dbReference>
<evidence type="ECO:0000256" key="4">
    <source>
        <dbReference type="SAM" id="Coils"/>
    </source>
</evidence>
<evidence type="ECO:0000256" key="2">
    <source>
        <dbReference type="ARBA" id="ARBA00012018"/>
    </source>
</evidence>